<dbReference type="Proteomes" id="UP000507954">
    <property type="component" value="Unassembled WGS sequence"/>
</dbReference>
<dbReference type="EMBL" id="CABFNB010000096">
    <property type="protein sequence ID" value="VTZ61750.1"/>
    <property type="molecule type" value="Genomic_DNA"/>
</dbReference>
<reference evidence="1" key="1">
    <citation type="submission" date="2019-06" db="EMBL/GenBank/DDBJ databases">
        <authorList>
            <person name="Le Quere A."/>
            <person name="Colella S."/>
        </authorList>
    </citation>
    <scope>NUCLEOTIDE SEQUENCE</scope>
    <source>
        <strain evidence="1">EmedicaeMD41</strain>
    </source>
</reference>
<evidence type="ECO:0000313" key="1">
    <source>
        <dbReference type="EMBL" id="VTZ61750.1"/>
    </source>
</evidence>
<dbReference type="AlphaFoldDB" id="A0A508WY67"/>
<proteinExistence type="predicted"/>
<name>A0A508WY67_9HYPH</name>
<organism evidence="1">
    <name type="scientific">Sinorhizobium medicae</name>
    <dbReference type="NCBI Taxonomy" id="110321"/>
    <lineage>
        <taxon>Bacteria</taxon>
        <taxon>Pseudomonadati</taxon>
        <taxon>Pseudomonadota</taxon>
        <taxon>Alphaproteobacteria</taxon>
        <taxon>Hyphomicrobiales</taxon>
        <taxon>Rhizobiaceae</taxon>
        <taxon>Sinorhizobium/Ensifer group</taxon>
        <taxon>Sinorhizobium</taxon>
    </lineage>
</organism>
<gene>
    <name evidence="1" type="ORF">EMEDMD4_300116</name>
</gene>
<sequence length="108" mass="12303">MPRVPRNSSIRRRLIYVGHYVVDIDGEGWRCCETNALPKFSWANLELSHKSTESFFQERRRIPARAVEDDGDVPFILAGLLNGRKQDPLTKFFAGCWAVRTVATSGCF</sequence>
<protein>
    <submittedName>
        <fullName evidence="1">Uncharacterized protein</fullName>
    </submittedName>
</protein>
<accession>A0A508WY67</accession>